<reference evidence="2" key="1">
    <citation type="submission" date="2016-11" db="UniProtKB">
        <authorList>
            <consortium name="WormBaseParasite"/>
        </authorList>
    </citation>
    <scope>IDENTIFICATION</scope>
    <source>
        <strain evidence="2">KR3021</strain>
    </source>
</reference>
<evidence type="ECO:0000313" key="2">
    <source>
        <dbReference type="WBParaSite" id="RSKR_0000581500.1"/>
    </source>
</evidence>
<name>A0AC35TZD3_9BILA</name>
<proteinExistence type="predicted"/>
<evidence type="ECO:0000313" key="1">
    <source>
        <dbReference type="Proteomes" id="UP000095286"/>
    </source>
</evidence>
<dbReference type="Proteomes" id="UP000095286">
    <property type="component" value="Unplaced"/>
</dbReference>
<accession>A0AC35TZD3</accession>
<dbReference type="WBParaSite" id="RSKR_0000581500.1">
    <property type="protein sequence ID" value="RSKR_0000581500.1"/>
    <property type="gene ID" value="RSKR_0000581500"/>
</dbReference>
<protein>
    <submittedName>
        <fullName evidence="2">Aminopeptidase</fullName>
    </submittedName>
</protein>
<organism evidence="1 2">
    <name type="scientific">Rhabditophanes sp. KR3021</name>
    <dbReference type="NCBI Taxonomy" id="114890"/>
    <lineage>
        <taxon>Eukaryota</taxon>
        <taxon>Metazoa</taxon>
        <taxon>Ecdysozoa</taxon>
        <taxon>Nematoda</taxon>
        <taxon>Chromadorea</taxon>
        <taxon>Rhabditida</taxon>
        <taxon>Tylenchina</taxon>
        <taxon>Panagrolaimomorpha</taxon>
        <taxon>Strongyloidoidea</taxon>
        <taxon>Alloionematidae</taxon>
        <taxon>Rhabditophanes</taxon>
    </lineage>
</organism>
<sequence>MHHFSINKIYAPVSERSINDIPQEVAAQYNTPIIYSVTPQLNQTIIPMHYDINLDLTEVTSHNHVIGRMAIYLKTTTHDLKNQKEIKLHVSANVFLQRIRLRGGNKTITITAIKRQKQLKMLLLVLEEELIYSDYLLEMEFSTKICTKECEGVQCIMKNNEIVGFTTKFEPFFARTLLPCWDSPNFKSTFNVTIKHDPSKTVLSNGMIGHQTDILSRANKKHMQMTSFKKTPVMSVYLLAFVYGDFAKFESRSQRNVSISIYTEPSTQYLTHFAANFTPTMLDLLETEFRIKYPMEKIDFVATANLPVGGIENWGLVIFHNNMLLIENDRSNSPQMSVDHLYDTIKIEKIVTHELIHQWIGNLVSVNDWSEIWINEGFATFYVYKILRESHRAVMDQEYLTRLSDLIEQQCGEFKTSLIQEFTRDTLYSDLFQPIGVYVRGSVVVQMIQNLVGEDAFADGMITFLTRNSYRSVDRHTLWASMPPLSSWGKEKEILGSVMESWLVNKGIPEITISRNYNDHSIRLTQQLSDLNKYAIFLNDNHPLKGPKARRVNRNIRVKAYNIERVGRGKIKVQNIEDNERMDIPKTSRSTNYDENKDVWSIPFSYQFHSLKSEKYKFTKQFWLHNETILFTDKDISSNVLLLANPDWLFPFKVNYDIQNWRMIIDMLHSNLSEIPTKSRIQLIIDSKTYIMHSGVPELYVQLLGYLHHETELCVLLFGIDAVYNLIDTYRGSSIGEQLVMYLQQVIQKFDTTLSKSDYDAEVAAVWLIDADRISKLYKLRCIAELESCESLKHRNQWLRQPTALDVEEYQQITGICSYLFNEAGYEEINLLMKFLEYRSQQWTVNVALSSCIKEEALLKHVVKKIIETKNAAVYMSVLEVCKEL</sequence>